<comment type="similarity">
    <text evidence="1">Belongs to the N(4)/N(6)-methyltransferase family.</text>
</comment>
<protein>
    <recommendedName>
        <fullName evidence="2">site-specific DNA-methyltransferase (adenine-specific)</fullName>
        <ecNumber evidence="2">2.1.1.72</ecNumber>
    </recommendedName>
</protein>
<evidence type="ECO:0000313" key="8">
    <source>
        <dbReference type="EMBL" id="MEA9357203.1"/>
    </source>
</evidence>
<dbReference type="PANTHER" id="PTHR33841:SF1">
    <property type="entry name" value="DNA METHYLTRANSFERASE A"/>
    <property type="match status" value="1"/>
</dbReference>
<gene>
    <name evidence="8" type="ORF">SHI21_13345</name>
</gene>
<dbReference type="PRINTS" id="PR00507">
    <property type="entry name" value="N12N6MTFRASE"/>
</dbReference>
<evidence type="ECO:0000256" key="5">
    <source>
        <dbReference type="ARBA" id="ARBA00047942"/>
    </source>
</evidence>
<keyword evidence="9" id="KW-1185">Reference proteome</keyword>
<dbReference type="SUPFAM" id="SSF53335">
    <property type="entry name" value="S-adenosyl-L-methionine-dependent methyltransferases"/>
    <property type="match status" value="1"/>
</dbReference>
<comment type="catalytic activity">
    <reaction evidence="5">
        <text>a 2'-deoxyadenosine in DNA + S-adenosyl-L-methionine = an N(6)-methyl-2'-deoxyadenosine in DNA + S-adenosyl-L-homocysteine + H(+)</text>
        <dbReference type="Rhea" id="RHEA:15197"/>
        <dbReference type="Rhea" id="RHEA-COMP:12418"/>
        <dbReference type="Rhea" id="RHEA-COMP:12419"/>
        <dbReference type="ChEBI" id="CHEBI:15378"/>
        <dbReference type="ChEBI" id="CHEBI:57856"/>
        <dbReference type="ChEBI" id="CHEBI:59789"/>
        <dbReference type="ChEBI" id="CHEBI:90615"/>
        <dbReference type="ChEBI" id="CHEBI:90616"/>
        <dbReference type="EC" id="2.1.1.72"/>
    </reaction>
</comment>
<dbReference type="Pfam" id="PF02384">
    <property type="entry name" value="N6_Mtase"/>
    <property type="match status" value="1"/>
</dbReference>
<organism evidence="8 9">
    <name type="scientific">Bacteriovorax antarcticus</name>
    <dbReference type="NCBI Taxonomy" id="3088717"/>
    <lineage>
        <taxon>Bacteria</taxon>
        <taxon>Pseudomonadati</taxon>
        <taxon>Bdellovibrionota</taxon>
        <taxon>Bacteriovoracia</taxon>
        <taxon>Bacteriovoracales</taxon>
        <taxon>Bacteriovoracaceae</taxon>
        <taxon>Bacteriovorax</taxon>
    </lineage>
</organism>
<dbReference type="Gene3D" id="3.40.50.150">
    <property type="entry name" value="Vaccinia Virus protein VP39"/>
    <property type="match status" value="1"/>
</dbReference>
<evidence type="ECO:0000259" key="6">
    <source>
        <dbReference type="Pfam" id="PF02384"/>
    </source>
</evidence>
<evidence type="ECO:0000256" key="2">
    <source>
        <dbReference type="ARBA" id="ARBA00011900"/>
    </source>
</evidence>
<feature type="domain" description="Type ISP restriction-modification enzyme LLaBIII C-terminal specificity" evidence="7">
    <location>
        <begin position="677"/>
        <end position="997"/>
    </location>
</feature>
<keyword evidence="3" id="KW-0489">Methyltransferase</keyword>
<evidence type="ECO:0000256" key="4">
    <source>
        <dbReference type="ARBA" id="ARBA00022679"/>
    </source>
</evidence>
<reference evidence="8 9" key="1">
    <citation type="submission" date="2023-11" db="EMBL/GenBank/DDBJ databases">
        <title>A Novel Polar Bacteriovorax (B. antarcticus) Isolated from the Biocrust in Antarctica.</title>
        <authorList>
            <person name="Mun W."/>
            <person name="Choi S.Y."/>
            <person name="Mitchell R.J."/>
        </authorList>
    </citation>
    <scope>NUCLEOTIDE SEQUENCE [LARGE SCALE GENOMIC DNA]</scope>
    <source>
        <strain evidence="8 9">PP10</strain>
    </source>
</reference>
<keyword evidence="4" id="KW-0808">Transferase</keyword>
<dbReference type="PANTHER" id="PTHR33841">
    <property type="entry name" value="DNA METHYLTRANSFERASE YEEA-RELATED"/>
    <property type="match status" value="1"/>
</dbReference>
<comment type="caution">
    <text evidence="8">The sequence shown here is derived from an EMBL/GenBank/DDBJ whole genome shotgun (WGS) entry which is preliminary data.</text>
</comment>
<dbReference type="InterPro" id="IPR050953">
    <property type="entry name" value="N4_N6_ade-DNA_methylase"/>
</dbReference>
<evidence type="ECO:0000313" key="9">
    <source>
        <dbReference type="Proteomes" id="UP001302274"/>
    </source>
</evidence>
<evidence type="ECO:0000256" key="1">
    <source>
        <dbReference type="ARBA" id="ARBA00006594"/>
    </source>
</evidence>
<evidence type="ECO:0000259" key="7">
    <source>
        <dbReference type="Pfam" id="PF18135"/>
    </source>
</evidence>
<dbReference type="EMBL" id="JAYGJQ010000002">
    <property type="protein sequence ID" value="MEA9357203.1"/>
    <property type="molecule type" value="Genomic_DNA"/>
</dbReference>
<accession>A0ABU5VXW8</accession>
<dbReference type="EC" id="2.1.1.72" evidence="2"/>
<dbReference type="InterPro" id="IPR041635">
    <property type="entry name" value="Type_ISP_LLaBIII_C"/>
</dbReference>
<dbReference type="RefSeq" id="WP_323577106.1">
    <property type="nucleotide sequence ID" value="NZ_JAYGJQ010000002.1"/>
</dbReference>
<feature type="domain" description="DNA methylase adenine-specific" evidence="6">
    <location>
        <begin position="301"/>
        <end position="507"/>
    </location>
</feature>
<dbReference type="Pfam" id="PF18135">
    <property type="entry name" value="Type_ISP_C"/>
    <property type="match status" value="1"/>
</dbReference>
<evidence type="ECO:0000256" key="3">
    <source>
        <dbReference type="ARBA" id="ARBA00022603"/>
    </source>
</evidence>
<dbReference type="Proteomes" id="UP001302274">
    <property type="component" value="Unassembled WGS sequence"/>
</dbReference>
<dbReference type="InterPro" id="IPR003356">
    <property type="entry name" value="DNA_methylase_A-5"/>
</dbReference>
<dbReference type="InterPro" id="IPR029063">
    <property type="entry name" value="SAM-dependent_MTases_sf"/>
</dbReference>
<sequence length="1049" mass="121109">MQSYFKYVKGINEVYAEDDSTNELSYRLLLHDLLKKITTNLNANIKIIHEGKSIKKAGKPDFFLKDKKTLLNLSFIETKGIFSKEIEEQHHQIGRYVQNLDIVCTTDYCNFNLFIKGKKVKEVALLLKKKNQFFLDEQKVQSFEELISKLLQHSYQKEVSSHGLALYLASKAKLIKSTLEDLIDSRKPESQKIIIAFNYYQKSLKPDSTINEFVSNYVQCLIYGLFVAKIENSTVEIKKENITNLLSSKQGILKTLFGFLNEEECLGEQVNWILDDVAAYLNIIDIDAIKKEFDYNNWKEDPVIHFYETFIKYYDPNEKTEKGIFYTPDPVVSYIVESVDLILRNPATFNKKTGLASSGVTLLDPAAGTSTFLVKSLKKAYSNMMDESYQGKAKKDLTESVLPNFFGMEISLAPYVISHLKLSKMLEDFTIENSQDKHLNLFLTNTLSMKEGESGELEFMKELAKENHRANRVKKEQPILVIIGNPPYSASISNSKSKFMDNLIKDYRKLNTKIEKNSKALSNDYVKFIRWGEWKLAQSSNYGILGFITSNSYLDGVTHTGMRKHLMANFDEIYILNLHGDNRLPKLNGEEKDENVFDIKEGVSIIFGLKTSSNTAKAAKVYYHEIIGSRSRKYLHLLNKNIVTDEYEEMKPSAPYFLFKPQSNILSIVEGMSLDSIFISKYQGVKTHRDHFVVSHDKENLLNRLHIASSKRKTVDEICEELELESSETWCSNEAIIRLKKDGYSEEIVHSYGYRPFFNSFIYNDSNLIDRPRKEMQDDVQVKNNRFLIVGRSGKNISGSWNLVFSAETLVDTNFFYRGGAYCFPVYSSNADKPLLDTYESNINIEFIKDVRKKYGLNQINDMDVYFYILGLLNDENYIEENKEQLNIDFPIIPIKSKNKFLLYREYGELIDELFLKGIDPKEVGLSLKICGKNLKVEEFKYMDSKLYFNEKSYIEGLSSDHLNFTQGGYPIIEKFFKDLKKQELSLDKKFLNGLERAVASKELLMEIKDDLKADILILEESAQTSNLIQEKLLKRLNKLENKIKLKIS</sequence>
<name>A0ABU5VXW8_9BACT</name>
<proteinExistence type="inferred from homology"/>